<accession>A0A2N6NLW9</accession>
<dbReference type="Proteomes" id="UP000235728">
    <property type="component" value="Unassembled WGS sequence"/>
</dbReference>
<proteinExistence type="predicted"/>
<organism evidence="2 3">
    <name type="scientific">Beauveria bassiana</name>
    <name type="common">White muscardine disease fungus</name>
    <name type="synonym">Tritirachium shiotae</name>
    <dbReference type="NCBI Taxonomy" id="176275"/>
    <lineage>
        <taxon>Eukaryota</taxon>
        <taxon>Fungi</taxon>
        <taxon>Dikarya</taxon>
        <taxon>Ascomycota</taxon>
        <taxon>Pezizomycotina</taxon>
        <taxon>Sordariomycetes</taxon>
        <taxon>Hypocreomycetidae</taxon>
        <taxon>Hypocreales</taxon>
        <taxon>Cordycipitaceae</taxon>
        <taxon>Beauveria</taxon>
    </lineage>
</organism>
<reference evidence="2 3" key="1">
    <citation type="journal article" date="2016" name="Appl. Microbiol. Biotechnol.">
        <title>Characterization of T-DNA insertion mutants with decreased virulence in the entomopathogenic fungus Beauveria bassiana JEF-007.</title>
        <authorList>
            <person name="Kim S."/>
            <person name="Lee S.J."/>
            <person name="Nai Y.S."/>
            <person name="Yu J.S."/>
            <person name="Lee M.R."/>
            <person name="Yang Y.T."/>
            <person name="Kim J.S."/>
        </authorList>
    </citation>
    <scope>NUCLEOTIDE SEQUENCE [LARGE SCALE GENOMIC DNA]</scope>
    <source>
        <strain evidence="2 3">JEF-007</strain>
    </source>
</reference>
<feature type="region of interest" description="Disordered" evidence="1">
    <location>
        <begin position="44"/>
        <end position="63"/>
    </location>
</feature>
<gene>
    <name evidence="2" type="ORF">BM221_006413</name>
</gene>
<comment type="caution">
    <text evidence="2">The sequence shown here is derived from an EMBL/GenBank/DDBJ whole genome shotgun (WGS) entry which is preliminary data.</text>
</comment>
<name>A0A2N6NLW9_BEABA</name>
<evidence type="ECO:0000313" key="2">
    <source>
        <dbReference type="EMBL" id="PMB68236.1"/>
    </source>
</evidence>
<sequence>MFSGQPRSSDPRDTMLTLSPPRVSLIAVAAALLNANRIADEAQAPERRTRSILTARYTDSHPG</sequence>
<evidence type="ECO:0000256" key="1">
    <source>
        <dbReference type="SAM" id="MobiDB-lite"/>
    </source>
</evidence>
<protein>
    <submittedName>
        <fullName evidence="2">Uncharacterized protein</fullName>
    </submittedName>
</protein>
<dbReference type="EMBL" id="MRVG01000006">
    <property type="protein sequence ID" value="PMB68236.1"/>
    <property type="molecule type" value="Genomic_DNA"/>
</dbReference>
<dbReference type="AlphaFoldDB" id="A0A2N6NLW9"/>
<evidence type="ECO:0000313" key="3">
    <source>
        <dbReference type="Proteomes" id="UP000235728"/>
    </source>
</evidence>